<keyword evidence="5" id="KW-1185">Reference proteome</keyword>
<dbReference type="Gene3D" id="2.60.120.1440">
    <property type="match status" value="1"/>
</dbReference>
<evidence type="ECO:0000259" key="3">
    <source>
        <dbReference type="Pfam" id="PF16344"/>
    </source>
</evidence>
<evidence type="ECO:0000259" key="2">
    <source>
        <dbReference type="Pfam" id="PF04773"/>
    </source>
</evidence>
<dbReference type="Gene3D" id="3.55.50.30">
    <property type="match status" value="1"/>
</dbReference>
<evidence type="ECO:0000313" key="5">
    <source>
        <dbReference type="Proteomes" id="UP001172082"/>
    </source>
</evidence>
<keyword evidence="1" id="KW-0472">Membrane</keyword>
<evidence type="ECO:0000313" key="4">
    <source>
        <dbReference type="EMBL" id="MDN5202120.1"/>
    </source>
</evidence>
<dbReference type="InterPro" id="IPR006860">
    <property type="entry name" value="FecR"/>
</dbReference>
<dbReference type="RefSeq" id="WP_346752146.1">
    <property type="nucleotide sequence ID" value="NZ_JAUJEA010000004.1"/>
</dbReference>
<reference evidence="4" key="1">
    <citation type="submission" date="2023-06" db="EMBL/GenBank/DDBJ databases">
        <title>Genomic of Parafulvivirga corallium.</title>
        <authorList>
            <person name="Wang G."/>
        </authorList>
    </citation>
    <scope>NUCLEOTIDE SEQUENCE</scope>
    <source>
        <strain evidence="4">BMA10</strain>
    </source>
</reference>
<keyword evidence="1" id="KW-0812">Transmembrane</keyword>
<dbReference type="PANTHER" id="PTHR30273:SF2">
    <property type="entry name" value="PROTEIN FECR"/>
    <property type="match status" value="1"/>
</dbReference>
<dbReference type="InterPro" id="IPR012373">
    <property type="entry name" value="Ferrdict_sens_TM"/>
</dbReference>
<dbReference type="Pfam" id="PF04773">
    <property type="entry name" value="FecR"/>
    <property type="match status" value="1"/>
</dbReference>
<proteinExistence type="predicted"/>
<gene>
    <name evidence="4" type="ORF">QQ008_12120</name>
</gene>
<dbReference type="Pfam" id="PF16344">
    <property type="entry name" value="FecR_C"/>
    <property type="match status" value="1"/>
</dbReference>
<name>A0ABT8KN12_9BACT</name>
<organism evidence="4 5">
    <name type="scientific">Splendidivirga corallicola</name>
    <dbReference type="NCBI Taxonomy" id="3051826"/>
    <lineage>
        <taxon>Bacteria</taxon>
        <taxon>Pseudomonadati</taxon>
        <taxon>Bacteroidota</taxon>
        <taxon>Cytophagia</taxon>
        <taxon>Cytophagales</taxon>
        <taxon>Splendidivirgaceae</taxon>
        <taxon>Splendidivirga</taxon>
    </lineage>
</organism>
<dbReference type="EMBL" id="JAUJEA010000004">
    <property type="protein sequence ID" value="MDN5202120.1"/>
    <property type="molecule type" value="Genomic_DNA"/>
</dbReference>
<protein>
    <submittedName>
        <fullName evidence="4">FecR domain-containing protein</fullName>
    </submittedName>
</protein>
<dbReference type="PIRSF" id="PIRSF018266">
    <property type="entry name" value="FecR"/>
    <property type="match status" value="1"/>
</dbReference>
<dbReference type="PANTHER" id="PTHR30273">
    <property type="entry name" value="PERIPLASMIC SIGNAL SENSOR AND SIGMA FACTOR ACTIVATOR FECR-RELATED"/>
    <property type="match status" value="1"/>
</dbReference>
<dbReference type="Proteomes" id="UP001172082">
    <property type="component" value="Unassembled WGS sequence"/>
</dbReference>
<accession>A0ABT8KN12</accession>
<dbReference type="InterPro" id="IPR032508">
    <property type="entry name" value="FecR_C"/>
</dbReference>
<keyword evidence="1" id="KW-1133">Transmembrane helix</keyword>
<feature type="domain" description="Protein FecR C-terminal" evidence="3">
    <location>
        <begin position="262"/>
        <end position="328"/>
    </location>
</feature>
<feature type="domain" description="FecR protein" evidence="2">
    <location>
        <begin position="118"/>
        <end position="210"/>
    </location>
</feature>
<evidence type="ECO:0000256" key="1">
    <source>
        <dbReference type="SAM" id="Phobius"/>
    </source>
</evidence>
<sequence>MNEQELRSLIDKYLKEECSEQESQLLESFINSYQSDFIEHWNEETLGKKKEFKDQLFQDIRNKINEDNSASIPKRASLLNRSVRIAASIIIILGAAFFAYFLPQLSNEPEEIAWELTKTELGQKRFVTLKDGTIVHLNAGSSIEYPSEFSPDKRSIILNGEAYFDVAKDPARPFQIKTNDLLTTVLGTKFNIRAYEDEKTTEVAVVSGKVSVQKIGSSQGGFTADSEILLPTEMVIYSKSSQDTEKRNFEYMEIFAWKDKIIYFKNADIHEILQKLERWYGITFLVNSELDEDKDFSGRFQNKSLESVLEGLSFVFNFQFEINDKIVTLK</sequence>
<feature type="transmembrane region" description="Helical" evidence="1">
    <location>
        <begin position="83"/>
        <end position="102"/>
    </location>
</feature>
<comment type="caution">
    <text evidence="4">The sequence shown here is derived from an EMBL/GenBank/DDBJ whole genome shotgun (WGS) entry which is preliminary data.</text>
</comment>